<dbReference type="InterPro" id="IPR029058">
    <property type="entry name" value="AB_hydrolase_fold"/>
</dbReference>
<dbReference type="GO" id="GO:0047372">
    <property type="term" value="F:monoacylglycerol lipase activity"/>
    <property type="evidence" value="ECO:0007669"/>
    <property type="project" value="TreeGrafter"/>
</dbReference>
<dbReference type="PANTHER" id="PTHR10794">
    <property type="entry name" value="ABHYDROLASE DOMAIN-CONTAINING PROTEIN"/>
    <property type="match status" value="1"/>
</dbReference>
<dbReference type="PANTHER" id="PTHR10794:SF94">
    <property type="entry name" value="ESTERASE YHET-RELATED"/>
    <property type="match status" value="1"/>
</dbReference>
<dbReference type="InterPro" id="IPR050960">
    <property type="entry name" value="AB_hydrolase_4_sf"/>
</dbReference>
<dbReference type="Gene3D" id="3.40.50.1820">
    <property type="entry name" value="alpha/beta hydrolase"/>
    <property type="match status" value="1"/>
</dbReference>
<dbReference type="SUPFAM" id="SSF53474">
    <property type="entry name" value="alpha/beta-Hydrolases"/>
    <property type="match status" value="1"/>
</dbReference>
<evidence type="ECO:0000313" key="4">
    <source>
        <dbReference type="EMBL" id="KAA5542125.1"/>
    </source>
</evidence>
<feature type="active site" description="Charge relay system" evidence="2">
    <location>
        <position position="322"/>
    </location>
</feature>
<dbReference type="AlphaFoldDB" id="A0A5M6DAA0"/>
<evidence type="ECO:0000256" key="2">
    <source>
        <dbReference type="PIRSR" id="PIRSR005211-1"/>
    </source>
</evidence>
<evidence type="ECO:0000313" key="5">
    <source>
        <dbReference type="Proteomes" id="UP000324479"/>
    </source>
</evidence>
<dbReference type="EMBL" id="VWOX01000008">
    <property type="protein sequence ID" value="KAA5542125.1"/>
    <property type="molecule type" value="Genomic_DNA"/>
</dbReference>
<evidence type="ECO:0000256" key="1">
    <source>
        <dbReference type="ARBA" id="ARBA00010884"/>
    </source>
</evidence>
<evidence type="ECO:0000259" key="3">
    <source>
        <dbReference type="Pfam" id="PF00561"/>
    </source>
</evidence>
<comment type="similarity">
    <text evidence="1">Belongs to the AB hydrolase superfamily. AB hydrolase 4 family.</text>
</comment>
<dbReference type="Proteomes" id="UP000324479">
    <property type="component" value="Unassembled WGS sequence"/>
</dbReference>
<gene>
    <name evidence="4" type="ORF">FYK55_15055</name>
</gene>
<feature type="active site" description="Charge relay system" evidence="2">
    <location>
        <position position="293"/>
    </location>
</feature>
<keyword evidence="5" id="KW-1185">Reference proteome</keyword>
<name>A0A5M6DAA0_9BACT</name>
<keyword evidence="4" id="KW-0378">Hydrolase</keyword>
<feature type="domain" description="AB hydrolase-1" evidence="3">
    <location>
        <begin position="85"/>
        <end position="325"/>
    </location>
</feature>
<sequence length="358" mass="40182">MRTVDVNDAETFLANLPPRRLRWSGLPVSGHYHTAAAVLSGVGSDLSEFPSADLRIPTSDDTGDVLTAKWLRPRGFSLDQEPQCPLIVLLHGLGGHAGSSYIRRSASWLLENQRDVLLFNFRGAGDSCDLCRKHNHPGRTEDLRDLFRWIERNTEPNVVRCGAVPVGFSLGGNILLKFLAENEQTGPVRAAVTVSAPMDLEETSRRLSRWKNLPYRLYLLHKLRNRVLDETGFLSKKEKQRVRWTKSVWEFDKQFTAPRNGYESVEAYYADNSAIPSLPKIEVPTLLVYARDDPFVPSKTYEEFAWDDHPNLLPAISDAGGHVGFVGSDHDSLWHNRCILYAAENIDTLSATAVGSER</sequence>
<dbReference type="InterPro" id="IPR012020">
    <property type="entry name" value="ABHD4"/>
</dbReference>
<protein>
    <submittedName>
        <fullName evidence="4">Alpha/beta fold hydrolase</fullName>
    </submittedName>
</protein>
<comment type="caution">
    <text evidence="4">The sequence shown here is derived from an EMBL/GenBank/DDBJ whole genome shotgun (WGS) entry which is preliminary data.</text>
</comment>
<reference evidence="4 5" key="1">
    <citation type="submission" date="2019-08" db="EMBL/GenBank/DDBJ databases">
        <authorList>
            <person name="Dhanesh K."/>
            <person name="Kumar G."/>
            <person name="Sasikala C."/>
            <person name="Venkata Ramana C."/>
        </authorList>
    </citation>
    <scope>NUCLEOTIDE SEQUENCE [LARGE SCALE GENOMIC DNA]</scope>
    <source>
        <strain evidence="4 5">JC645</strain>
    </source>
</reference>
<dbReference type="GO" id="GO:0034338">
    <property type="term" value="F:short-chain carboxylesterase activity"/>
    <property type="evidence" value="ECO:0007669"/>
    <property type="project" value="TreeGrafter"/>
</dbReference>
<proteinExistence type="inferred from homology"/>
<dbReference type="InterPro" id="IPR000073">
    <property type="entry name" value="AB_hydrolase_1"/>
</dbReference>
<organism evidence="4 5">
    <name type="scientific">Roseiconus nitratireducens</name>
    <dbReference type="NCBI Taxonomy" id="2605748"/>
    <lineage>
        <taxon>Bacteria</taxon>
        <taxon>Pseudomonadati</taxon>
        <taxon>Planctomycetota</taxon>
        <taxon>Planctomycetia</taxon>
        <taxon>Pirellulales</taxon>
        <taxon>Pirellulaceae</taxon>
        <taxon>Roseiconus</taxon>
    </lineage>
</organism>
<accession>A0A5M6DAA0</accession>
<dbReference type="PIRSF" id="PIRSF005211">
    <property type="entry name" value="Ab_hydro_YheT"/>
    <property type="match status" value="1"/>
</dbReference>
<feature type="active site" description="Charge relay system" evidence="2">
    <location>
        <position position="169"/>
    </location>
</feature>
<dbReference type="Pfam" id="PF00561">
    <property type="entry name" value="Abhydrolase_1"/>
    <property type="match status" value="1"/>
</dbReference>